<proteinExistence type="predicted"/>
<protein>
    <recommendedName>
        <fullName evidence="3">Reverse transcriptase domain-containing protein</fullName>
    </recommendedName>
</protein>
<dbReference type="eggNOG" id="KOG0017">
    <property type="taxonomic scope" value="Eukaryota"/>
</dbReference>
<dbReference type="SUPFAM" id="SSF56672">
    <property type="entry name" value="DNA/RNA polymerases"/>
    <property type="match status" value="1"/>
</dbReference>
<organism evidence="4 5">
    <name type="scientific">Thermothielavioides terrestris (strain ATCC 38088 / NRRL 8126)</name>
    <name type="common">Thielavia terrestris</name>
    <dbReference type="NCBI Taxonomy" id="578455"/>
    <lineage>
        <taxon>Eukaryota</taxon>
        <taxon>Fungi</taxon>
        <taxon>Dikarya</taxon>
        <taxon>Ascomycota</taxon>
        <taxon>Pezizomycotina</taxon>
        <taxon>Sordariomycetes</taxon>
        <taxon>Sordariomycetidae</taxon>
        <taxon>Sordariales</taxon>
        <taxon>Chaetomiaceae</taxon>
        <taxon>Thermothielavioides</taxon>
        <taxon>Thermothielavioides terrestris</taxon>
    </lineage>
</organism>
<feature type="non-terminal residue" evidence="4">
    <location>
        <position position="1"/>
    </location>
</feature>
<dbReference type="HOGENOM" id="CLU_174969_1_0_1"/>
<keyword evidence="5" id="KW-1185">Reference proteome</keyword>
<dbReference type="OrthoDB" id="5152741at2759"/>
<dbReference type="AlphaFoldDB" id="G2R9C2"/>
<evidence type="ECO:0000256" key="1">
    <source>
        <dbReference type="ARBA" id="ARBA00004173"/>
    </source>
</evidence>
<name>G2R9C2_THETT</name>
<sequence>LLCLYTSFVYIFIDDIIIFSDTIDKYAKYLETIFSLFKKKNISIALAKLYIVYPSIELLGFYVDGFGLTNIEHYIAAFRNLAFPNNLKALEQYISVLGFLHYLILYYI</sequence>
<evidence type="ECO:0000256" key="2">
    <source>
        <dbReference type="ARBA" id="ARBA00023128"/>
    </source>
</evidence>
<dbReference type="PANTHER" id="PTHR33064">
    <property type="entry name" value="POL PROTEIN"/>
    <property type="match status" value="1"/>
</dbReference>
<keyword evidence="2" id="KW-0496">Mitochondrion</keyword>
<feature type="domain" description="Reverse transcriptase" evidence="3">
    <location>
        <begin position="1"/>
        <end position="63"/>
    </location>
</feature>
<gene>
    <name evidence="4" type="ORF">THITE_2053979</name>
</gene>
<dbReference type="Pfam" id="PF00078">
    <property type="entry name" value="RVT_1"/>
    <property type="match status" value="1"/>
</dbReference>
<reference evidence="4 5" key="1">
    <citation type="journal article" date="2011" name="Nat. Biotechnol.">
        <title>Comparative genomic analysis of the thermophilic biomass-degrading fungi Myceliophthora thermophila and Thielavia terrestris.</title>
        <authorList>
            <person name="Berka R.M."/>
            <person name="Grigoriev I.V."/>
            <person name="Otillar R."/>
            <person name="Salamov A."/>
            <person name="Grimwood J."/>
            <person name="Reid I."/>
            <person name="Ishmael N."/>
            <person name="John T."/>
            <person name="Darmond C."/>
            <person name="Moisan M.-C."/>
            <person name="Henrissat B."/>
            <person name="Coutinho P.M."/>
            <person name="Lombard V."/>
            <person name="Natvig D.O."/>
            <person name="Lindquist E."/>
            <person name="Schmutz J."/>
            <person name="Lucas S."/>
            <person name="Harris P."/>
            <person name="Powlowski J."/>
            <person name="Bellemare A."/>
            <person name="Taylor D."/>
            <person name="Butler G."/>
            <person name="de Vries R.P."/>
            <person name="Allijn I.E."/>
            <person name="van den Brink J."/>
            <person name="Ushinsky S."/>
            <person name="Storms R."/>
            <person name="Powell A.J."/>
            <person name="Paulsen I.T."/>
            <person name="Elbourne L.D.H."/>
            <person name="Baker S.E."/>
            <person name="Magnuson J."/>
            <person name="LaBoissiere S."/>
            <person name="Clutterbuck A.J."/>
            <person name="Martinez D."/>
            <person name="Wogulis M."/>
            <person name="de Leon A.L."/>
            <person name="Rey M.W."/>
            <person name="Tsang A."/>
        </authorList>
    </citation>
    <scope>NUCLEOTIDE SEQUENCE [LARGE SCALE GENOMIC DNA]</scope>
    <source>
        <strain evidence="5">ATCC 38088 / NRRL 8126</strain>
    </source>
</reference>
<dbReference type="Proteomes" id="UP000008181">
    <property type="component" value="Chromosome 4"/>
</dbReference>
<evidence type="ECO:0000313" key="4">
    <source>
        <dbReference type="EMBL" id="AEO68663.1"/>
    </source>
</evidence>
<dbReference type="Gene3D" id="3.30.70.270">
    <property type="match status" value="1"/>
</dbReference>
<evidence type="ECO:0000313" key="5">
    <source>
        <dbReference type="Proteomes" id="UP000008181"/>
    </source>
</evidence>
<accession>G2R9C2</accession>
<dbReference type="GO" id="GO:0005739">
    <property type="term" value="C:mitochondrion"/>
    <property type="evidence" value="ECO:0007669"/>
    <property type="project" value="UniProtKB-SubCell"/>
</dbReference>
<dbReference type="KEGG" id="ttt:THITE_2053979"/>
<dbReference type="PANTHER" id="PTHR33064:SF37">
    <property type="entry name" value="RIBONUCLEASE H"/>
    <property type="match status" value="1"/>
</dbReference>
<dbReference type="GeneID" id="11524230"/>
<dbReference type="InterPro" id="IPR043128">
    <property type="entry name" value="Rev_trsase/Diguanyl_cyclase"/>
</dbReference>
<evidence type="ECO:0000259" key="3">
    <source>
        <dbReference type="PROSITE" id="PS50878"/>
    </source>
</evidence>
<comment type="subcellular location">
    <subcellularLocation>
        <location evidence="1">Mitochondrion</location>
    </subcellularLocation>
</comment>
<dbReference type="EMBL" id="CP003012">
    <property type="protein sequence ID" value="AEO68663.1"/>
    <property type="molecule type" value="Genomic_DNA"/>
</dbReference>
<dbReference type="RefSeq" id="XP_003654999.1">
    <property type="nucleotide sequence ID" value="XM_003654951.1"/>
</dbReference>
<dbReference type="InterPro" id="IPR000477">
    <property type="entry name" value="RT_dom"/>
</dbReference>
<dbReference type="InterPro" id="IPR051320">
    <property type="entry name" value="Viral_Replic_Matur_Polypro"/>
</dbReference>
<dbReference type="InterPro" id="IPR043502">
    <property type="entry name" value="DNA/RNA_pol_sf"/>
</dbReference>
<dbReference type="PROSITE" id="PS50878">
    <property type="entry name" value="RT_POL"/>
    <property type="match status" value="1"/>
</dbReference>